<dbReference type="InterPro" id="IPR014284">
    <property type="entry name" value="RNA_pol_sigma-70_dom"/>
</dbReference>
<dbReference type="InterPro" id="IPR013249">
    <property type="entry name" value="RNA_pol_sigma70_r4_t2"/>
</dbReference>
<comment type="similarity">
    <text evidence="1">Belongs to the sigma-70 factor family. ECF subfamily.</text>
</comment>
<dbReference type="GO" id="GO:0016987">
    <property type="term" value="F:sigma factor activity"/>
    <property type="evidence" value="ECO:0007669"/>
    <property type="project" value="UniProtKB-KW"/>
</dbReference>
<feature type="domain" description="RNA polymerase sigma factor 70 region 4 type 2" evidence="7">
    <location>
        <begin position="108"/>
        <end position="156"/>
    </location>
</feature>
<dbReference type="GO" id="GO:0006352">
    <property type="term" value="P:DNA-templated transcription initiation"/>
    <property type="evidence" value="ECO:0007669"/>
    <property type="project" value="InterPro"/>
</dbReference>
<keyword evidence="9" id="KW-1185">Reference proteome</keyword>
<keyword evidence="5" id="KW-0804">Transcription</keyword>
<evidence type="ECO:0000313" key="9">
    <source>
        <dbReference type="Proteomes" id="UP000683575"/>
    </source>
</evidence>
<evidence type="ECO:0000313" key="8">
    <source>
        <dbReference type="EMBL" id="QWZ09698.1"/>
    </source>
</evidence>
<evidence type="ECO:0000259" key="6">
    <source>
        <dbReference type="Pfam" id="PF04542"/>
    </source>
</evidence>
<organism evidence="8 9">
    <name type="scientific">Nocardioides panacis</name>
    <dbReference type="NCBI Taxonomy" id="2849501"/>
    <lineage>
        <taxon>Bacteria</taxon>
        <taxon>Bacillati</taxon>
        <taxon>Actinomycetota</taxon>
        <taxon>Actinomycetes</taxon>
        <taxon>Propionibacteriales</taxon>
        <taxon>Nocardioidaceae</taxon>
        <taxon>Nocardioides</taxon>
    </lineage>
</organism>
<dbReference type="NCBIfam" id="TIGR02937">
    <property type="entry name" value="sigma70-ECF"/>
    <property type="match status" value="1"/>
</dbReference>
<evidence type="ECO:0000256" key="4">
    <source>
        <dbReference type="ARBA" id="ARBA00023125"/>
    </source>
</evidence>
<dbReference type="Proteomes" id="UP000683575">
    <property type="component" value="Chromosome"/>
</dbReference>
<dbReference type="EMBL" id="CP077062">
    <property type="protein sequence ID" value="QWZ09698.1"/>
    <property type="molecule type" value="Genomic_DNA"/>
</dbReference>
<evidence type="ECO:0000256" key="5">
    <source>
        <dbReference type="ARBA" id="ARBA00023163"/>
    </source>
</evidence>
<dbReference type="InterPro" id="IPR039425">
    <property type="entry name" value="RNA_pol_sigma-70-like"/>
</dbReference>
<keyword evidence="2" id="KW-0805">Transcription regulation</keyword>
<gene>
    <name evidence="8" type="ORF">KRR39_08140</name>
</gene>
<dbReference type="GO" id="GO:0003677">
    <property type="term" value="F:DNA binding"/>
    <property type="evidence" value="ECO:0007669"/>
    <property type="project" value="UniProtKB-KW"/>
</dbReference>
<name>A0A975Y1N5_9ACTN</name>
<evidence type="ECO:0000256" key="2">
    <source>
        <dbReference type="ARBA" id="ARBA00023015"/>
    </source>
</evidence>
<proteinExistence type="inferred from homology"/>
<dbReference type="Pfam" id="PF08281">
    <property type="entry name" value="Sigma70_r4_2"/>
    <property type="match status" value="1"/>
</dbReference>
<dbReference type="RefSeq" id="WP_216941544.1">
    <property type="nucleotide sequence ID" value="NZ_CP077062.1"/>
</dbReference>
<reference evidence="8" key="1">
    <citation type="submission" date="2021-06" db="EMBL/GenBank/DDBJ databases">
        <title>Complete genome sequence of Nocardioides sp. G188.</title>
        <authorList>
            <person name="Im W.-T."/>
        </authorList>
    </citation>
    <scope>NUCLEOTIDE SEQUENCE</scope>
    <source>
        <strain evidence="8">G188</strain>
    </source>
</reference>
<dbReference type="PANTHER" id="PTHR43133">
    <property type="entry name" value="RNA POLYMERASE ECF-TYPE SIGMA FACTO"/>
    <property type="match status" value="1"/>
</dbReference>
<dbReference type="KEGG" id="nps:KRR39_08140"/>
<dbReference type="InterPro" id="IPR014325">
    <property type="entry name" value="RNA_pol_sigma-E_actinobac"/>
</dbReference>
<dbReference type="InterPro" id="IPR007627">
    <property type="entry name" value="RNA_pol_sigma70_r2"/>
</dbReference>
<feature type="domain" description="RNA polymerase sigma-70 region 2" evidence="6">
    <location>
        <begin position="18"/>
        <end position="80"/>
    </location>
</feature>
<dbReference type="AlphaFoldDB" id="A0A975Y1N5"/>
<keyword evidence="3" id="KW-0731">Sigma factor</keyword>
<evidence type="ECO:0000256" key="3">
    <source>
        <dbReference type="ARBA" id="ARBA00023082"/>
    </source>
</evidence>
<dbReference type="NCBIfam" id="TIGR02983">
    <property type="entry name" value="SigE-fam_strep"/>
    <property type="match status" value="1"/>
</dbReference>
<sequence length="172" mass="19232">MRRSERDLRFTKYVAARSGQLTRTAYLLCGDRHRAEDLVQIALTKLYVAWNRVDRSATIDAYVPQILVRASIDESRRPWRRREVADGHDRGHLPARDGEPDVGSPVFAALAALPPGQRAAVVLRYWNDLSVEETARLIGCSRSTVKTQASRGLERLRAALESTPSANGANHE</sequence>
<protein>
    <submittedName>
        <fullName evidence="8">SigE family RNA polymerase sigma factor</fullName>
    </submittedName>
</protein>
<dbReference type="CDD" id="cd06171">
    <property type="entry name" value="Sigma70_r4"/>
    <property type="match status" value="1"/>
</dbReference>
<dbReference type="Pfam" id="PF04542">
    <property type="entry name" value="Sigma70_r2"/>
    <property type="match status" value="1"/>
</dbReference>
<evidence type="ECO:0000256" key="1">
    <source>
        <dbReference type="ARBA" id="ARBA00010641"/>
    </source>
</evidence>
<dbReference type="PANTHER" id="PTHR43133:SF50">
    <property type="entry name" value="ECF RNA POLYMERASE SIGMA FACTOR SIGM"/>
    <property type="match status" value="1"/>
</dbReference>
<accession>A0A975Y1N5</accession>
<evidence type="ECO:0000259" key="7">
    <source>
        <dbReference type="Pfam" id="PF08281"/>
    </source>
</evidence>
<keyword evidence="4" id="KW-0238">DNA-binding</keyword>